<dbReference type="OrthoDB" id="8524743at2"/>
<keyword evidence="1" id="KW-0472">Membrane</keyword>
<feature type="transmembrane region" description="Helical" evidence="1">
    <location>
        <begin position="76"/>
        <end position="95"/>
    </location>
</feature>
<keyword evidence="1" id="KW-1133">Transmembrane helix</keyword>
<dbReference type="Pfam" id="PF04654">
    <property type="entry name" value="DUF599"/>
    <property type="match status" value="1"/>
</dbReference>
<protein>
    <submittedName>
        <fullName evidence="2">Putative membrane protein</fullName>
    </submittedName>
</protein>
<evidence type="ECO:0000313" key="2">
    <source>
        <dbReference type="EMBL" id="TDQ41402.1"/>
    </source>
</evidence>
<feature type="transmembrane region" description="Helical" evidence="1">
    <location>
        <begin position="189"/>
        <end position="217"/>
    </location>
</feature>
<proteinExistence type="predicted"/>
<organism evidence="2 3">
    <name type="scientific">Tepidicella xavieri</name>
    <dbReference type="NCBI Taxonomy" id="360241"/>
    <lineage>
        <taxon>Bacteria</taxon>
        <taxon>Pseudomonadati</taxon>
        <taxon>Pseudomonadota</taxon>
        <taxon>Betaproteobacteria</taxon>
        <taxon>Burkholderiales</taxon>
        <taxon>Tepidicella</taxon>
    </lineage>
</organism>
<dbReference type="InterPro" id="IPR006747">
    <property type="entry name" value="DUF599"/>
</dbReference>
<gene>
    <name evidence="2" type="ORF">DFR43_11279</name>
</gene>
<dbReference type="Proteomes" id="UP000295510">
    <property type="component" value="Unassembled WGS sequence"/>
</dbReference>
<evidence type="ECO:0000256" key="1">
    <source>
        <dbReference type="SAM" id="Phobius"/>
    </source>
</evidence>
<dbReference type="AlphaFoldDB" id="A0A4R6U6X0"/>
<sequence>MTILSLLPWTDWLALLTFLGLWVGYAWFAKAWGRKRPSLLATTNRYRRHWMMQASQRDPRMLDGIITQSLSQTPSFFSSTAILIVGGLFAVLGTTEKATELMSEIPFAQATSLIVFEFKVLVLVAIFVYAFFRFSWCMRQYTFLALVIGAMPPPEDFDSGKFDRTAYVDRAAAMVGAAAESFNDGLRAYYFSFAALAWFISPLAMVLATGLVVLILYSREFRSEVLAILKD</sequence>
<reference evidence="2 3" key="1">
    <citation type="submission" date="2019-03" db="EMBL/GenBank/DDBJ databases">
        <title>Genomic Encyclopedia of Type Strains, Phase IV (KMG-IV): sequencing the most valuable type-strain genomes for metagenomic binning, comparative biology and taxonomic classification.</title>
        <authorList>
            <person name="Goeker M."/>
        </authorList>
    </citation>
    <scope>NUCLEOTIDE SEQUENCE [LARGE SCALE GENOMIC DNA]</scope>
    <source>
        <strain evidence="2 3">DSM 19605</strain>
    </source>
</reference>
<name>A0A4R6U6X0_9BURK</name>
<keyword evidence="3" id="KW-1185">Reference proteome</keyword>
<keyword evidence="1" id="KW-0812">Transmembrane</keyword>
<feature type="transmembrane region" description="Helical" evidence="1">
    <location>
        <begin position="107"/>
        <end position="132"/>
    </location>
</feature>
<dbReference type="RefSeq" id="WP_133598393.1">
    <property type="nucleotide sequence ID" value="NZ_SNYL01000012.1"/>
</dbReference>
<dbReference type="PANTHER" id="PTHR31881">
    <property type="match status" value="1"/>
</dbReference>
<evidence type="ECO:0000313" key="3">
    <source>
        <dbReference type="Proteomes" id="UP000295510"/>
    </source>
</evidence>
<feature type="transmembrane region" description="Helical" evidence="1">
    <location>
        <begin position="12"/>
        <end position="29"/>
    </location>
</feature>
<comment type="caution">
    <text evidence="2">The sequence shown here is derived from an EMBL/GenBank/DDBJ whole genome shotgun (WGS) entry which is preliminary data.</text>
</comment>
<dbReference type="EMBL" id="SNYL01000012">
    <property type="protein sequence ID" value="TDQ41402.1"/>
    <property type="molecule type" value="Genomic_DNA"/>
</dbReference>
<dbReference type="PANTHER" id="PTHR31881:SF6">
    <property type="entry name" value="OS09G0494600 PROTEIN"/>
    <property type="match status" value="1"/>
</dbReference>
<accession>A0A4R6U6X0</accession>